<dbReference type="InterPro" id="IPR054542">
    <property type="entry name" value="Cys_met_metab_PP"/>
</dbReference>
<dbReference type="eggNOG" id="KOG0053">
    <property type="taxonomic scope" value="Eukaryota"/>
</dbReference>
<sequence length="283" mass="29040">MLRLQLSAPPGAARRAFAALPRLAAARPLARPLAPAFGRAARALSAKPVDIDPSLLGDTSLSGAAGDGVPVAALEGVGPDSDGGCMLFSSGMSAITASLMAVLKARHAKPWVMCDSTFATPFHQRCLEVPGVDVAIHSATKYIGGHSDILAGAATAESGELLHGAATTESGEFLHALAKVFYPGLPSHPDHELAKRVFSSGAEFAAAPPNGMLAFIIAGDDETALRRGRRLCERLEVITLAVSLGGTESLIEHPPASDAREAPGGLRDGLVRLSALTGCDDGQ</sequence>
<dbReference type="GO" id="GO:0030170">
    <property type="term" value="F:pyridoxal phosphate binding"/>
    <property type="evidence" value="ECO:0007669"/>
    <property type="project" value="InterPro"/>
</dbReference>
<keyword evidence="10" id="KW-1185">Reference proteome</keyword>
<comment type="cofactor">
    <cofactor evidence="1 8">
        <name>pyridoxal 5'-phosphate</name>
        <dbReference type="ChEBI" id="CHEBI:597326"/>
    </cofactor>
</comment>
<dbReference type="EC" id="4.4.1.1" evidence="4"/>
<dbReference type="PROSITE" id="PS00868">
    <property type="entry name" value="CYS_MET_METAB_PP"/>
    <property type="match status" value="1"/>
</dbReference>
<keyword evidence="5 8" id="KW-0663">Pyridoxal phosphate</keyword>
<dbReference type="KEGG" id="ehx:EMIHUDRAFT_106701"/>
<evidence type="ECO:0000313" key="9">
    <source>
        <dbReference type="EnsemblProtists" id="EOD06773"/>
    </source>
</evidence>
<name>A0A0D3I688_EMIH1</name>
<dbReference type="PaxDb" id="2903-EOD06773"/>
<dbReference type="Proteomes" id="UP000013827">
    <property type="component" value="Unassembled WGS sequence"/>
</dbReference>
<dbReference type="GO" id="GO:0005737">
    <property type="term" value="C:cytoplasm"/>
    <property type="evidence" value="ECO:0007669"/>
    <property type="project" value="TreeGrafter"/>
</dbReference>
<dbReference type="HOGENOM" id="CLU_984957_0_0_1"/>
<proteinExistence type="inferred from homology"/>
<comment type="pathway">
    <text evidence="2">Amino-acid biosynthesis; L-cysteine biosynthesis; L-cysteine from L-homocysteine and L-serine: step 2/2.</text>
</comment>
<organism evidence="9 10">
    <name type="scientific">Emiliania huxleyi (strain CCMP1516)</name>
    <dbReference type="NCBI Taxonomy" id="280463"/>
    <lineage>
        <taxon>Eukaryota</taxon>
        <taxon>Haptista</taxon>
        <taxon>Haptophyta</taxon>
        <taxon>Prymnesiophyceae</taxon>
        <taxon>Isochrysidales</taxon>
        <taxon>Noelaerhabdaceae</taxon>
        <taxon>Emiliania</taxon>
    </lineage>
</organism>
<evidence type="ECO:0000313" key="10">
    <source>
        <dbReference type="Proteomes" id="UP000013827"/>
    </source>
</evidence>
<dbReference type="Pfam" id="PF01053">
    <property type="entry name" value="Cys_Met_Meta_PP"/>
    <property type="match status" value="2"/>
</dbReference>
<dbReference type="PANTHER" id="PTHR11808">
    <property type="entry name" value="TRANS-SULFURATION ENZYME FAMILY MEMBER"/>
    <property type="match status" value="1"/>
</dbReference>
<dbReference type="Gene3D" id="3.90.1150.10">
    <property type="entry name" value="Aspartate Aminotransferase, domain 1"/>
    <property type="match status" value="1"/>
</dbReference>
<evidence type="ECO:0000256" key="1">
    <source>
        <dbReference type="ARBA" id="ARBA00001933"/>
    </source>
</evidence>
<reference evidence="9" key="2">
    <citation type="submission" date="2024-10" db="UniProtKB">
        <authorList>
            <consortium name="EnsemblProtists"/>
        </authorList>
    </citation>
    <scope>IDENTIFICATION</scope>
</reference>
<dbReference type="EnsemblProtists" id="EOD06773">
    <property type="protein sequence ID" value="EOD06773"/>
    <property type="gene ID" value="EMIHUDRAFT_106701"/>
</dbReference>
<dbReference type="SUPFAM" id="SSF53383">
    <property type="entry name" value="PLP-dependent transferases"/>
    <property type="match status" value="1"/>
</dbReference>
<dbReference type="GO" id="GO:0019343">
    <property type="term" value="P:cysteine biosynthetic process via cystathionine"/>
    <property type="evidence" value="ECO:0007669"/>
    <property type="project" value="TreeGrafter"/>
</dbReference>
<keyword evidence="6" id="KW-0028">Amino-acid biosynthesis</keyword>
<evidence type="ECO:0000256" key="4">
    <source>
        <dbReference type="ARBA" id="ARBA00012085"/>
    </source>
</evidence>
<evidence type="ECO:0000256" key="3">
    <source>
        <dbReference type="ARBA" id="ARBA00009077"/>
    </source>
</evidence>
<dbReference type="PANTHER" id="PTHR11808:SF15">
    <property type="entry name" value="CYSTATHIONINE GAMMA-LYASE"/>
    <property type="match status" value="1"/>
</dbReference>
<evidence type="ECO:0000256" key="5">
    <source>
        <dbReference type="ARBA" id="ARBA00022898"/>
    </source>
</evidence>
<dbReference type="Gene3D" id="3.40.640.10">
    <property type="entry name" value="Type I PLP-dependent aspartate aminotransferase-like (Major domain)"/>
    <property type="match status" value="1"/>
</dbReference>
<reference evidence="10" key="1">
    <citation type="journal article" date="2013" name="Nature">
        <title>Pan genome of the phytoplankton Emiliania underpins its global distribution.</title>
        <authorList>
            <person name="Read B.A."/>
            <person name="Kegel J."/>
            <person name="Klute M.J."/>
            <person name="Kuo A."/>
            <person name="Lefebvre S.C."/>
            <person name="Maumus F."/>
            <person name="Mayer C."/>
            <person name="Miller J."/>
            <person name="Monier A."/>
            <person name="Salamov A."/>
            <person name="Young J."/>
            <person name="Aguilar M."/>
            <person name="Claverie J.M."/>
            <person name="Frickenhaus S."/>
            <person name="Gonzalez K."/>
            <person name="Herman E.K."/>
            <person name="Lin Y.C."/>
            <person name="Napier J."/>
            <person name="Ogata H."/>
            <person name="Sarno A.F."/>
            <person name="Shmutz J."/>
            <person name="Schroeder D."/>
            <person name="de Vargas C."/>
            <person name="Verret F."/>
            <person name="von Dassow P."/>
            <person name="Valentin K."/>
            <person name="Van de Peer Y."/>
            <person name="Wheeler G."/>
            <person name="Dacks J.B."/>
            <person name="Delwiche C.F."/>
            <person name="Dyhrman S.T."/>
            <person name="Glockner G."/>
            <person name="John U."/>
            <person name="Richards T."/>
            <person name="Worden A.Z."/>
            <person name="Zhang X."/>
            <person name="Grigoriev I.V."/>
            <person name="Allen A.E."/>
            <person name="Bidle K."/>
            <person name="Borodovsky M."/>
            <person name="Bowler C."/>
            <person name="Brownlee C."/>
            <person name="Cock J.M."/>
            <person name="Elias M."/>
            <person name="Gladyshev V.N."/>
            <person name="Groth M."/>
            <person name="Guda C."/>
            <person name="Hadaegh A."/>
            <person name="Iglesias-Rodriguez M.D."/>
            <person name="Jenkins J."/>
            <person name="Jones B.M."/>
            <person name="Lawson T."/>
            <person name="Leese F."/>
            <person name="Lindquist E."/>
            <person name="Lobanov A."/>
            <person name="Lomsadze A."/>
            <person name="Malik S.B."/>
            <person name="Marsh M.E."/>
            <person name="Mackinder L."/>
            <person name="Mock T."/>
            <person name="Mueller-Roeber B."/>
            <person name="Pagarete A."/>
            <person name="Parker M."/>
            <person name="Probert I."/>
            <person name="Quesneville H."/>
            <person name="Raines C."/>
            <person name="Rensing S.A."/>
            <person name="Riano-Pachon D.M."/>
            <person name="Richier S."/>
            <person name="Rokitta S."/>
            <person name="Shiraiwa Y."/>
            <person name="Soanes D.M."/>
            <person name="van der Giezen M."/>
            <person name="Wahlund T.M."/>
            <person name="Williams B."/>
            <person name="Wilson W."/>
            <person name="Wolfe G."/>
            <person name="Wurch L.L."/>
        </authorList>
    </citation>
    <scope>NUCLEOTIDE SEQUENCE</scope>
</reference>
<dbReference type="STRING" id="2903.R1BAS2"/>
<evidence type="ECO:0000256" key="8">
    <source>
        <dbReference type="RuleBase" id="RU362118"/>
    </source>
</evidence>
<dbReference type="AlphaFoldDB" id="A0A0D3I688"/>
<evidence type="ECO:0000256" key="7">
    <source>
        <dbReference type="ARBA" id="ARBA00029853"/>
    </source>
</evidence>
<dbReference type="InterPro" id="IPR015424">
    <property type="entry name" value="PyrdxlP-dep_Trfase"/>
</dbReference>
<keyword evidence="6" id="KW-0198">Cysteine biosynthesis</keyword>
<dbReference type="InterPro" id="IPR015422">
    <property type="entry name" value="PyrdxlP-dep_Trfase_small"/>
</dbReference>
<dbReference type="GO" id="GO:0019346">
    <property type="term" value="P:transsulfuration"/>
    <property type="evidence" value="ECO:0007669"/>
    <property type="project" value="InterPro"/>
</dbReference>
<dbReference type="InterPro" id="IPR000277">
    <property type="entry name" value="Cys/Met-Metab_PyrdxlP-dep_enz"/>
</dbReference>
<dbReference type="InterPro" id="IPR015421">
    <property type="entry name" value="PyrdxlP-dep_Trfase_major"/>
</dbReference>
<evidence type="ECO:0000256" key="6">
    <source>
        <dbReference type="ARBA" id="ARBA00023192"/>
    </source>
</evidence>
<dbReference type="RefSeq" id="XP_005759202.1">
    <property type="nucleotide sequence ID" value="XM_005759145.1"/>
</dbReference>
<protein>
    <recommendedName>
        <fullName evidence="4">cystathionine gamma-lyase</fullName>
        <ecNumber evidence="4">4.4.1.1</ecNumber>
    </recommendedName>
    <alternativeName>
        <fullName evidence="7">Gamma-cystathionase</fullName>
    </alternativeName>
</protein>
<dbReference type="GeneID" id="17252900"/>
<comment type="similarity">
    <text evidence="3 8">Belongs to the trans-sulfuration enzymes family.</text>
</comment>
<accession>A0A0D3I688</accession>
<dbReference type="GO" id="GO:0004123">
    <property type="term" value="F:cystathionine gamma-lyase activity"/>
    <property type="evidence" value="ECO:0007669"/>
    <property type="project" value="TreeGrafter"/>
</dbReference>
<evidence type="ECO:0000256" key="2">
    <source>
        <dbReference type="ARBA" id="ARBA00005038"/>
    </source>
</evidence>